<keyword evidence="2" id="KW-0964">Secreted</keyword>
<dbReference type="InterPro" id="IPR006501">
    <property type="entry name" value="Pectinesterase_inhib_dom"/>
</dbReference>
<dbReference type="EMBL" id="LR743589">
    <property type="protein sequence ID" value="CAA2616530.1"/>
    <property type="molecule type" value="Genomic_DNA"/>
</dbReference>
<feature type="chain" id="PRO_5029464280" description="Pectinesterase inhibitor domain-containing protein" evidence="6">
    <location>
        <begin position="29"/>
        <end position="262"/>
    </location>
</feature>
<evidence type="ECO:0000256" key="1">
    <source>
        <dbReference type="ARBA" id="ARBA00004239"/>
    </source>
</evidence>
<name>A0A7I8IEU3_SPIIN</name>
<evidence type="ECO:0000256" key="6">
    <source>
        <dbReference type="SAM" id="SignalP"/>
    </source>
</evidence>
<dbReference type="GO" id="GO:0005576">
    <property type="term" value="C:extracellular region"/>
    <property type="evidence" value="ECO:0007669"/>
    <property type="project" value="UniProtKB-SubCell"/>
</dbReference>
<dbReference type="SUPFAM" id="SSF101148">
    <property type="entry name" value="Plant invertase/pectin methylesterase inhibitor"/>
    <property type="match status" value="1"/>
</dbReference>
<protein>
    <recommendedName>
        <fullName evidence="7">Pectinesterase inhibitor domain-containing protein</fullName>
    </recommendedName>
</protein>
<accession>A0A7I8IEU3</accession>
<comment type="subcellular location">
    <subcellularLocation>
        <location evidence="1">Secreted</location>
        <location evidence="1">Extracellular space</location>
    </subcellularLocation>
</comment>
<gene>
    <name evidence="8" type="ORF">SI7747_02002749</name>
</gene>
<keyword evidence="4" id="KW-1015">Disulfide bond</keyword>
<dbReference type="EMBL" id="CACRZD030000002">
    <property type="protein sequence ID" value="CAA6656209.1"/>
    <property type="molecule type" value="Genomic_DNA"/>
</dbReference>
<reference evidence="8 9" key="1">
    <citation type="submission" date="2019-12" db="EMBL/GenBank/DDBJ databases">
        <authorList>
            <person name="Scholz U."/>
            <person name="Mascher M."/>
            <person name="Fiebig A."/>
        </authorList>
    </citation>
    <scope>NUCLEOTIDE SEQUENCE</scope>
</reference>
<evidence type="ECO:0000256" key="4">
    <source>
        <dbReference type="ARBA" id="ARBA00023157"/>
    </source>
</evidence>
<sequence>MKAAHSCFRPSAIVTVAMFLVCHAGTSTAAMAGAGGKDNMEFIRAACGTTSYPRLCFETLSTHARTIQRDPVILAIAALSVSLESARGASAAMTKIAAQGLMKPRESAAVKDCVETMGDSVEELRRSIKEMAHLRRPDRDLAFHISNIQTWVSAALTDEKTCMESFADNSLNGRIKDAMRIHVVNVAQRTSNALALISALISSPPDVIFLIQLSDPPPVIPPSDPSPSRLCSPLRGFLWGCLCTDSCSPHVPTSPLMGVSIA</sequence>
<dbReference type="PANTHER" id="PTHR31080">
    <property type="entry name" value="PECTINESTERASE INHIBITOR-LIKE"/>
    <property type="match status" value="1"/>
</dbReference>
<organism evidence="8">
    <name type="scientific">Spirodela intermedia</name>
    <name type="common">Intermediate duckweed</name>
    <dbReference type="NCBI Taxonomy" id="51605"/>
    <lineage>
        <taxon>Eukaryota</taxon>
        <taxon>Viridiplantae</taxon>
        <taxon>Streptophyta</taxon>
        <taxon>Embryophyta</taxon>
        <taxon>Tracheophyta</taxon>
        <taxon>Spermatophyta</taxon>
        <taxon>Magnoliopsida</taxon>
        <taxon>Liliopsida</taxon>
        <taxon>Araceae</taxon>
        <taxon>Lemnoideae</taxon>
        <taxon>Spirodela</taxon>
    </lineage>
</organism>
<dbReference type="PANTHER" id="PTHR31080:SF161">
    <property type="entry name" value="OS10G0508700 PROTEIN"/>
    <property type="match status" value="1"/>
</dbReference>
<dbReference type="InterPro" id="IPR035513">
    <property type="entry name" value="Invertase/methylesterase_inhib"/>
</dbReference>
<dbReference type="FunFam" id="1.20.140.40:FF:000006">
    <property type="entry name" value="Pectinesterase inhibitor 3"/>
    <property type="match status" value="1"/>
</dbReference>
<evidence type="ECO:0000256" key="2">
    <source>
        <dbReference type="ARBA" id="ARBA00022525"/>
    </source>
</evidence>
<evidence type="ECO:0000256" key="3">
    <source>
        <dbReference type="ARBA" id="ARBA00022729"/>
    </source>
</evidence>
<evidence type="ECO:0000313" key="8">
    <source>
        <dbReference type="EMBL" id="CAA2616530.1"/>
    </source>
</evidence>
<dbReference type="CDD" id="cd15798">
    <property type="entry name" value="PMEI-like_3"/>
    <property type="match status" value="1"/>
</dbReference>
<dbReference type="AlphaFoldDB" id="A0A7I8IEU3"/>
<dbReference type="Proteomes" id="UP001189122">
    <property type="component" value="Unassembled WGS sequence"/>
</dbReference>
<keyword evidence="3 6" id="KW-0732">Signal</keyword>
<evidence type="ECO:0000313" key="9">
    <source>
        <dbReference type="Proteomes" id="UP001189122"/>
    </source>
</evidence>
<dbReference type="Pfam" id="PF04043">
    <property type="entry name" value="PMEI"/>
    <property type="match status" value="1"/>
</dbReference>
<dbReference type="Gene3D" id="1.20.140.40">
    <property type="entry name" value="Invertase/pectin methylesterase inhibitor family protein"/>
    <property type="match status" value="1"/>
</dbReference>
<comment type="similarity">
    <text evidence="5">Belongs to the PMEI family.</text>
</comment>
<keyword evidence="9" id="KW-1185">Reference proteome</keyword>
<feature type="domain" description="Pectinesterase inhibitor" evidence="7">
    <location>
        <begin position="38"/>
        <end position="196"/>
    </location>
</feature>
<dbReference type="NCBIfam" id="TIGR01614">
    <property type="entry name" value="PME_inhib"/>
    <property type="match status" value="1"/>
</dbReference>
<evidence type="ECO:0000256" key="5">
    <source>
        <dbReference type="ARBA" id="ARBA00038471"/>
    </source>
</evidence>
<evidence type="ECO:0000259" key="7">
    <source>
        <dbReference type="SMART" id="SM00856"/>
    </source>
</evidence>
<proteinExistence type="inferred from homology"/>
<dbReference type="InterPro" id="IPR051955">
    <property type="entry name" value="PME_Inhibitor"/>
</dbReference>
<feature type="signal peptide" evidence="6">
    <location>
        <begin position="1"/>
        <end position="28"/>
    </location>
</feature>
<dbReference type="SMART" id="SM00856">
    <property type="entry name" value="PMEI"/>
    <property type="match status" value="1"/>
</dbReference>
<dbReference type="GO" id="GO:0004857">
    <property type="term" value="F:enzyme inhibitor activity"/>
    <property type="evidence" value="ECO:0007669"/>
    <property type="project" value="InterPro"/>
</dbReference>